<dbReference type="Pfam" id="PF01973">
    <property type="entry name" value="MptE-like"/>
    <property type="match status" value="1"/>
</dbReference>
<dbReference type="EMBL" id="JBHTMN010000014">
    <property type="protein sequence ID" value="MFD1384407.1"/>
    <property type="molecule type" value="Genomic_DNA"/>
</dbReference>
<dbReference type="PANTHER" id="PTHR41786">
    <property type="entry name" value="MOTILITY ACCESSORY FACTOR MAF"/>
    <property type="match status" value="1"/>
</dbReference>
<accession>A0ABW4B2F2</accession>
<feature type="domain" description="Glycosyltransferase Maf N-terminal" evidence="2">
    <location>
        <begin position="36"/>
        <end position="264"/>
    </location>
</feature>
<dbReference type="Gene3D" id="3.90.1480.10">
    <property type="entry name" value="Alpha-2,3-sialyltransferase"/>
    <property type="match status" value="1"/>
</dbReference>
<evidence type="ECO:0000313" key="3">
    <source>
        <dbReference type="EMBL" id="MFD1384407.1"/>
    </source>
</evidence>
<reference evidence="4" key="1">
    <citation type="journal article" date="2019" name="Int. J. Syst. Evol. Microbiol.">
        <title>The Global Catalogue of Microorganisms (GCM) 10K type strain sequencing project: providing services to taxonomists for standard genome sequencing and annotation.</title>
        <authorList>
            <consortium name="The Broad Institute Genomics Platform"/>
            <consortium name="The Broad Institute Genome Sequencing Center for Infectious Disease"/>
            <person name="Wu L."/>
            <person name="Ma J."/>
        </authorList>
    </citation>
    <scope>NUCLEOTIDE SEQUENCE [LARGE SCALE GENOMIC DNA]</scope>
    <source>
        <strain evidence="4">JCM 30774</strain>
    </source>
</reference>
<name>A0ABW4B2F2_9GAMM</name>
<feature type="domain" description="6-hydroxymethylpterin diphosphokinase MptE-like" evidence="1">
    <location>
        <begin position="300"/>
        <end position="461"/>
    </location>
</feature>
<organism evidence="3 4">
    <name type="scientific">Rhodanobacter aciditrophus</name>
    <dbReference type="NCBI Taxonomy" id="1623218"/>
    <lineage>
        <taxon>Bacteria</taxon>
        <taxon>Pseudomonadati</taxon>
        <taxon>Pseudomonadota</taxon>
        <taxon>Gammaproteobacteria</taxon>
        <taxon>Lysobacterales</taxon>
        <taxon>Rhodanobacteraceae</taxon>
        <taxon>Rhodanobacter</taxon>
    </lineage>
</organism>
<dbReference type="InterPro" id="IPR002826">
    <property type="entry name" value="MptE-like"/>
</dbReference>
<dbReference type="InterPro" id="IPR045376">
    <property type="entry name" value="Maf_N"/>
</dbReference>
<sequence length="703" mass="80628">MQEDTLGFKVDETIIERLKQGKERLVDNDDIFSAQYSKNMEVLKHYFPDIHKEMLAYEPSNKNIFLERDGALNLYFPDTGYTLFSEEPFTQIDQKYRLFREKPARTVINVEANRKKQSRHEYYLSLVQEKKIEKKKDLASYSGLPDFIGGVILFGFDFGYQLIRILDEHHVNHIYIYEENIDLFYYSLFAIDWQWVVTEMEARDSTLHFFLGLDEKSFTNKYLSDIRYNGMYMAAHTFLYMGYSREHIKSVLDEFHDQYSRQVMGWGFFDDGIIGIGQYLSRRTSTFLAVTPNYGTKQGFNKNLDLPVFILGNGPSLDKNIEFVKENADNAIIISCGTTINTLRKYGIKPDYQVDVERLKHTAEKLAYIDKEFLSGITALTVNVMHPDFYEYFDKCLIGLKPSEPISSIMALSKIVSDANRSRLMTMNYSAPIVANLAMSYATLMGFSDVYLIGVDCGFKNPDEHHSKASGYFKDDGTSTGLLEYKRNLVKREANFGGVAYTTGMMDTSRIQLGLSILRAKENNKMFHCYNLSDGIKIEGALPLAVDDALIMQSGVEQKEAVKAYVWKHCSAEDYDANVAADEGLAGIEESFRAFCDDSLGFFEQDIKDKKDLLRVFAQFNANMMKQYYLQTPYHAELMFGSFIYFANEVLDLLLGSPDDCLDTVSEMIELFKELIQEMPDMLASAQDYVDKGRGRLDGKFNG</sequence>
<gene>
    <name evidence="3" type="ORF">ACFQ45_13590</name>
</gene>
<dbReference type="RefSeq" id="WP_377368590.1">
    <property type="nucleotide sequence ID" value="NZ_JBHTMN010000014.1"/>
</dbReference>
<proteinExistence type="predicted"/>
<protein>
    <submittedName>
        <fullName evidence="3">6-hydroxymethylpterin diphosphokinase MptE-like protein</fullName>
    </submittedName>
</protein>
<evidence type="ECO:0000259" key="2">
    <source>
        <dbReference type="Pfam" id="PF20157"/>
    </source>
</evidence>
<comment type="caution">
    <text evidence="3">The sequence shown here is derived from an EMBL/GenBank/DDBJ whole genome shotgun (WGS) entry which is preliminary data.</text>
</comment>
<evidence type="ECO:0000313" key="4">
    <source>
        <dbReference type="Proteomes" id="UP001597059"/>
    </source>
</evidence>
<keyword evidence="4" id="KW-1185">Reference proteome</keyword>
<dbReference type="Proteomes" id="UP001597059">
    <property type="component" value="Unassembled WGS sequence"/>
</dbReference>
<dbReference type="PANTHER" id="PTHR41786:SF1">
    <property type="entry name" value="6-HYDROXYMETHYLPTERIN DIPHOSPHOKINASE MPTE-LIKE DOMAIN-CONTAINING PROTEIN"/>
    <property type="match status" value="1"/>
</dbReference>
<dbReference type="Pfam" id="PF20157">
    <property type="entry name" value="Maf_flag10_N"/>
    <property type="match status" value="1"/>
</dbReference>
<evidence type="ECO:0000259" key="1">
    <source>
        <dbReference type="Pfam" id="PF01973"/>
    </source>
</evidence>